<accession>A0A1P8UQ28</accession>
<dbReference type="KEGG" id="paby:Ga0080574_TMP1168"/>
<dbReference type="EMBL" id="CP015093">
    <property type="protein sequence ID" value="APZ51502.1"/>
    <property type="molecule type" value="Genomic_DNA"/>
</dbReference>
<dbReference type="AlphaFoldDB" id="A0A1P8UQ28"/>
<keyword evidence="3" id="KW-1185">Reference proteome</keyword>
<protein>
    <submittedName>
        <fullName evidence="2">Uncharacterized protein</fullName>
    </submittedName>
</protein>
<name>A0A1P8UQ28_9RHOB</name>
<gene>
    <name evidence="2" type="ORF">Ga0080574_TMP1168</name>
</gene>
<evidence type="ECO:0000313" key="2">
    <source>
        <dbReference type="EMBL" id="APZ51502.1"/>
    </source>
</evidence>
<feature type="region of interest" description="Disordered" evidence="1">
    <location>
        <begin position="1"/>
        <end position="31"/>
    </location>
</feature>
<proteinExistence type="predicted"/>
<organism evidence="2 3">
    <name type="scientific">Salipiger abyssi</name>
    <dbReference type="NCBI Taxonomy" id="1250539"/>
    <lineage>
        <taxon>Bacteria</taxon>
        <taxon>Pseudomonadati</taxon>
        <taxon>Pseudomonadota</taxon>
        <taxon>Alphaproteobacteria</taxon>
        <taxon>Rhodobacterales</taxon>
        <taxon>Roseobacteraceae</taxon>
        <taxon>Salipiger</taxon>
    </lineage>
</organism>
<reference evidence="2 3" key="1">
    <citation type="submission" date="2016-04" db="EMBL/GenBank/DDBJ databases">
        <title>Deep-sea bacteria in the southern Pacific.</title>
        <authorList>
            <person name="Tang K."/>
        </authorList>
    </citation>
    <scope>NUCLEOTIDE SEQUENCE [LARGE SCALE GENOMIC DNA]</scope>
    <source>
        <strain evidence="2 3">JLT2014</strain>
    </source>
</reference>
<sequence>MHLSPLRDGFGCDGRAARRQMPERGARGRRAGLFLPERRAESRNRAVFTRAT</sequence>
<evidence type="ECO:0000256" key="1">
    <source>
        <dbReference type="SAM" id="MobiDB-lite"/>
    </source>
</evidence>
<evidence type="ECO:0000313" key="3">
    <source>
        <dbReference type="Proteomes" id="UP000187059"/>
    </source>
</evidence>
<dbReference type="Proteomes" id="UP000187059">
    <property type="component" value="Chromosome"/>
</dbReference>